<evidence type="ECO:0000259" key="12">
    <source>
        <dbReference type="PROSITE" id="PS51201"/>
    </source>
</evidence>
<evidence type="ECO:0000256" key="3">
    <source>
        <dbReference type="ARBA" id="ARBA00022448"/>
    </source>
</evidence>
<feature type="transmembrane region" description="Helical" evidence="11">
    <location>
        <begin position="182"/>
        <end position="201"/>
    </location>
</feature>
<keyword evidence="9" id="KW-0406">Ion transport</keyword>
<feature type="transmembrane region" description="Helical" evidence="11">
    <location>
        <begin position="327"/>
        <end position="348"/>
    </location>
</feature>
<dbReference type="GO" id="GO:0006813">
    <property type="term" value="P:potassium ion transport"/>
    <property type="evidence" value="ECO:0007669"/>
    <property type="project" value="UniProtKB-KW"/>
</dbReference>
<dbReference type="GO" id="GO:0012505">
    <property type="term" value="C:endomembrane system"/>
    <property type="evidence" value="ECO:0007669"/>
    <property type="project" value="UniProtKB-SubCell"/>
</dbReference>
<keyword evidence="4" id="KW-0050">Antiport</keyword>
<keyword evidence="3" id="KW-0813">Transport</keyword>
<evidence type="ECO:0000256" key="9">
    <source>
        <dbReference type="ARBA" id="ARBA00023065"/>
    </source>
</evidence>
<dbReference type="OrthoDB" id="9781411at2"/>
<dbReference type="GO" id="GO:1902600">
    <property type="term" value="P:proton transmembrane transport"/>
    <property type="evidence" value="ECO:0007669"/>
    <property type="project" value="InterPro"/>
</dbReference>
<dbReference type="STRING" id="1163617.SCD_n00563"/>
<feature type="domain" description="RCK N-terminal" evidence="12">
    <location>
        <begin position="406"/>
        <end position="523"/>
    </location>
</feature>
<evidence type="ECO:0000256" key="10">
    <source>
        <dbReference type="ARBA" id="ARBA00023136"/>
    </source>
</evidence>
<dbReference type="KEGG" id="sdr:SCD_n00563"/>
<keyword evidence="10 11" id="KW-0472">Membrane</keyword>
<proteinExistence type="inferred from homology"/>
<dbReference type="SUPFAM" id="SSF116726">
    <property type="entry name" value="TrkA C-terminal domain-like"/>
    <property type="match status" value="1"/>
</dbReference>
<dbReference type="InterPro" id="IPR004771">
    <property type="entry name" value="K/H_exchanger"/>
</dbReference>
<evidence type="ECO:0000256" key="5">
    <source>
        <dbReference type="ARBA" id="ARBA00022538"/>
    </source>
</evidence>
<evidence type="ECO:0000313" key="15">
    <source>
        <dbReference type="Proteomes" id="UP000015559"/>
    </source>
</evidence>
<dbReference type="GO" id="GO:0015297">
    <property type="term" value="F:antiporter activity"/>
    <property type="evidence" value="ECO:0007669"/>
    <property type="project" value="UniProtKB-KW"/>
</dbReference>
<comment type="similarity">
    <text evidence="2">Belongs to the monovalent cation:proton antiporter 2 (CPA2) transporter (TC 2.A.37) family.</text>
</comment>
<evidence type="ECO:0000256" key="1">
    <source>
        <dbReference type="ARBA" id="ARBA00004127"/>
    </source>
</evidence>
<protein>
    <submittedName>
        <fullName evidence="14">Potassium efflux system protein</fullName>
    </submittedName>
</protein>
<dbReference type="GO" id="GO:0005886">
    <property type="term" value="C:plasma membrane"/>
    <property type="evidence" value="ECO:0007669"/>
    <property type="project" value="TreeGrafter"/>
</dbReference>
<dbReference type="PROSITE" id="PS51202">
    <property type="entry name" value="RCK_C"/>
    <property type="match status" value="1"/>
</dbReference>
<feature type="transmembrane region" description="Helical" evidence="11">
    <location>
        <begin position="293"/>
        <end position="315"/>
    </location>
</feature>
<feature type="transmembrane region" description="Helical" evidence="11">
    <location>
        <begin position="213"/>
        <end position="231"/>
    </location>
</feature>
<dbReference type="InterPro" id="IPR038770">
    <property type="entry name" value="Na+/solute_symporter_sf"/>
</dbReference>
<dbReference type="eggNOG" id="COG1226">
    <property type="taxonomic scope" value="Bacteria"/>
</dbReference>
<dbReference type="SUPFAM" id="SSF51735">
    <property type="entry name" value="NAD(P)-binding Rossmann-fold domains"/>
    <property type="match status" value="1"/>
</dbReference>
<dbReference type="Pfam" id="PF02254">
    <property type="entry name" value="TrkA_N"/>
    <property type="match status" value="1"/>
</dbReference>
<dbReference type="EMBL" id="AP013066">
    <property type="protein sequence ID" value="BAN34410.1"/>
    <property type="molecule type" value="Genomic_DNA"/>
</dbReference>
<comment type="subcellular location">
    <subcellularLocation>
        <location evidence="1">Endomembrane system</location>
        <topology evidence="1">Multi-pass membrane protein</topology>
    </subcellularLocation>
</comment>
<dbReference type="Proteomes" id="UP000015559">
    <property type="component" value="Chromosome"/>
</dbReference>
<dbReference type="Gene3D" id="1.20.1530.20">
    <property type="match status" value="1"/>
</dbReference>
<dbReference type="HOGENOM" id="CLU_005126_9_0_4"/>
<feature type="transmembrane region" description="Helical" evidence="11">
    <location>
        <begin position="85"/>
        <end position="109"/>
    </location>
</feature>
<dbReference type="InterPro" id="IPR006037">
    <property type="entry name" value="RCK_C"/>
</dbReference>
<keyword evidence="15" id="KW-1185">Reference proteome</keyword>
<evidence type="ECO:0000256" key="6">
    <source>
        <dbReference type="ARBA" id="ARBA00022692"/>
    </source>
</evidence>
<evidence type="ECO:0000256" key="11">
    <source>
        <dbReference type="SAM" id="Phobius"/>
    </source>
</evidence>
<dbReference type="RefSeq" id="WP_009206642.1">
    <property type="nucleotide sequence ID" value="NC_022357.1"/>
</dbReference>
<accession>S6A9N3</accession>
<dbReference type="Pfam" id="PF02080">
    <property type="entry name" value="TrkA_C"/>
    <property type="match status" value="1"/>
</dbReference>
<keyword evidence="6 11" id="KW-0812">Transmembrane</keyword>
<evidence type="ECO:0000256" key="7">
    <source>
        <dbReference type="ARBA" id="ARBA00022958"/>
    </source>
</evidence>
<dbReference type="InterPro" id="IPR006153">
    <property type="entry name" value="Cation/H_exchanger_TM"/>
</dbReference>
<organism evidence="14 15">
    <name type="scientific">Sulfuricella denitrificans (strain DSM 22764 / NBRC 105220 / skB26)</name>
    <dbReference type="NCBI Taxonomy" id="1163617"/>
    <lineage>
        <taxon>Bacteria</taxon>
        <taxon>Pseudomonadati</taxon>
        <taxon>Pseudomonadota</taxon>
        <taxon>Betaproteobacteria</taxon>
        <taxon>Nitrosomonadales</taxon>
        <taxon>Sulfuricellaceae</taxon>
        <taxon>Sulfuricella</taxon>
    </lineage>
</organism>
<feature type="transmembrane region" description="Helical" evidence="11">
    <location>
        <begin position="6"/>
        <end position="23"/>
    </location>
</feature>
<reference evidence="14 15" key="1">
    <citation type="journal article" date="2012" name="Appl. Environ. Microbiol.">
        <title>Draft genome sequence of a psychrotolerant sulfur-oxidizing bacterium, Sulfuricella denitrificans skB26, and proteomic insights into cold adaptation.</title>
        <authorList>
            <person name="Watanabe T."/>
            <person name="Kojima H."/>
            <person name="Fukui M."/>
        </authorList>
    </citation>
    <scope>NUCLEOTIDE SEQUENCE [LARGE SCALE GENOMIC DNA]</scope>
    <source>
        <strain evidence="15">skB26</strain>
    </source>
</reference>
<dbReference type="InterPro" id="IPR036721">
    <property type="entry name" value="RCK_C_sf"/>
</dbReference>
<feature type="domain" description="RCK C-terminal" evidence="13">
    <location>
        <begin position="571"/>
        <end position="656"/>
    </location>
</feature>
<keyword evidence="5" id="KW-0633">Potassium transport</keyword>
<dbReference type="NCBIfam" id="TIGR00932">
    <property type="entry name" value="2a37"/>
    <property type="match status" value="1"/>
</dbReference>
<evidence type="ECO:0000256" key="2">
    <source>
        <dbReference type="ARBA" id="ARBA00005551"/>
    </source>
</evidence>
<feature type="transmembrane region" description="Helical" evidence="11">
    <location>
        <begin position="269"/>
        <end position="287"/>
    </location>
</feature>
<dbReference type="GO" id="GO:0008324">
    <property type="term" value="F:monoatomic cation transmembrane transporter activity"/>
    <property type="evidence" value="ECO:0007669"/>
    <property type="project" value="InterPro"/>
</dbReference>
<evidence type="ECO:0000256" key="8">
    <source>
        <dbReference type="ARBA" id="ARBA00022989"/>
    </source>
</evidence>
<dbReference type="Gene3D" id="3.40.50.720">
    <property type="entry name" value="NAD(P)-binding Rossmann-like Domain"/>
    <property type="match status" value="1"/>
</dbReference>
<dbReference type="FunFam" id="3.40.50.720:FF:000036">
    <property type="entry name" value="Glutathione-regulated potassium-efflux system protein KefB"/>
    <property type="match status" value="1"/>
</dbReference>
<feature type="transmembrane region" description="Helical" evidence="11">
    <location>
        <begin position="30"/>
        <end position="48"/>
    </location>
</feature>
<sequence>MHNTLQLVLILLAAAVLVVALFRSLRLPPLLAYLLVGMVIGPHALGWLPESSETSYLAEFGVVFLMFSIGLEFSLPQLKAMQGIVFGLGGAQVLLTLALVLAACMFMGLSWQAGVALGGILAMSSTAIVSKLLAEKVELHSRHGREIVGVLLFQDLAVVPLLVLIPALAAGDQNLGWTMAEAFLKAAVLLAVLLVFGQRLLRPWFHLVAGHKTSELFMLNVLLVTLGLAYLTELAGLSMALGAFLAGILISETEYRYQVEADIQPFRDVLLGLFFVTIGMQLDLSAVADNFAWVMALLFALVVGKALLIGILSRFSGSELSVSIRTGLALAQGGEFGFVLLTLAGGVHLIDGPVMQVTLSAMLLSMLAAPFIIQYSEAIVQKVCGGEWVNRARELHEVAVRSASSEQHVIVCGYGRSGQNLARFLEQENISFIALDHDALRVKAAAVAGESVVYGDASRREVLMAAGLNRAKALVVTYADVKSSLRVLHHAHEMRPDLAVIVRTLDDTDLEKLRDAGATEVVPEVLEGSLMLASHTLMLLGVPLSRVVRRVRQIREARYNLLRGFFHGATDQDDELSEKMQPRLHTVALGEGGTAVGKTLADLNLDSLLVQVTAVRRRNIRALEPQPETMLQAGDVVVLLGAPENLAAAELRLLQG</sequence>
<keyword evidence="8 11" id="KW-1133">Transmembrane helix</keyword>
<dbReference type="Gene3D" id="3.30.70.1450">
    <property type="entry name" value="Regulator of K+ conductance, C-terminal domain"/>
    <property type="match status" value="1"/>
</dbReference>
<feature type="transmembrane region" description="Helical" evidence="11">
    <location>
        <begin position="354"/>
        <end position="373"/>
    </location>
</feature>
<name>S6A9N3_SULDS</name>
<dbReference type="PROSITE" id="PS51201">
    <property type="entry name" value="RCK_N"/>
    <property type="match status" value="1"/>
</dbReference>
<dbReference type="eggNOG" id="COG0475">
    <property type="taxonomic scope" value="Bacteria"/>
</dbReference>
<gene>
    <name evidence="14" type="ORF">SCD_n00563</name>
</gene>
<keyword evidence="7" id="KW-0630">Potassium</keyword>
<feature type="transmembrane region" description="Helical" evidence="11">
    <location>
        <begin position="146"/>
        <end position="170"/>
    </location>
</feature>
<feature type="transmembrane region" description="Helical" evidence="11">
    <location>
        <begin position="54"/>
        <end position="73"/>
    </location>
</feature>
<dbReference type="InterPro" id="IPR003148">
    <property type="entry name" value="RCK_N"/>
</dbReference>
<dbReference type="PANTHER" id="PTHR46157:SF4">
    <property type="entry name" value="K(+) EFFLUX ANTIPORTER 3, CHLOROPLASTIC"/>
    <property type="match status" value="1"/>
</dbReference>
<feature type="transmembrane region" description="Helical" evidence="11">
    <location>
        <begin position="115"/>
        <end position="134"/>
    </location>
</feature>
<dbReference type="AlphaFoldDB" id="S6A9N3"/>
<evidence type="ECO:0000259" key="13">
    <source>
        <dbReference type="PROSITE" id="PS51202"/>
    </source>
</evidence>
<evidence type="ECO:0000256" key="4">
    <source>
        <dbReference type="ARBA" id="ARBA00022449"/>
    </source>
</evidence>
<dbReference type="InterPro" id="IPR036291">
    <property type="entry name" value="NAD(P)-bd_dom_sf"/>
</dbReference>
<dbReference type="PANTHER" id="PTHR46157">
    <property type="entry name" value="K(+) EFFLUX ANTIPORTER 3, CHLOROPLASTIC"/>
    <property type="match status" value="1"/>
</dbReference>
<evidence type="ECO:0000313" key="14">
    <source>
        <dbReference type="EMBL" id="BAN34410.1"/>
    </source>
</evidence>
<dbReference type="Pfam" id="PF00999">
    <property type="entry name" value="Na_H_Exchanger"/>
    <property type="match status" value="1"/>
</dbReference>